<evidence type="ECO:0000313" key="1">
    <source>
        <dbReference type="EMBL" id="RNA12356.1"/>
    </source>
</evidence>
<keyword evidence="2" id="KW-1185">Reference proteome</keyword>
<evidence type="ECO:0000313" key="2">
    <source>
        <dbReference type="Proteomes" id="UP000276133"/>
    </source>
</evidence>
<accession>A0A3M7QLM7</accession>
<gene>
    <name evidence="1" type="ORF">BpHYR1_023043</name>
</gene>
<comment type="caution">
    <text evidence="1">The sequence shown here is derived from an EMBL/GenBank/DDBJ whole genome shotgun (WGS) entry which is preliminary data.</text>
</comment>
<reference evidence="1 2" key="1">
    <citation type="journal article" date="2018" name="Sci. Rep.">
        <title>Genomic signatures of local adaptation to the degree of environmental predictability in rotifers.</title>
        <authorList>
            <person name="Franch-Gras L."/>
            <person name="Hahn C."/>
            <person name="Garcia-Roger E.M."/>
            <person name="Carmona M.J."/>
            <person name="Serra M."/>
            <person name="Gomez A."/>
        </authorList>
    </citation>
    <scope>NUCLEOTIDE SEQUENCE [LARGE SCALE GENOMIC DNA]</scope>
    <source>
        <strain evidence="1">HYR1</strain>
    </source>
</reference>
<organism evidence="1 2">
    <name type="scientific">Brachionus plicatilis</name>
    <name type="common">Marine rotifer</name>
    <name type="synonym">Brachionus muelleri</name>
    <dbReference type="NCBI Taxonomy" id="10195"/>
    <lineage>
        <taxon>Eukaryota</taxon>
        <taxon>Metazoa</taxon>
        <taxon>Spiralia</taxon>
        <taxon>Gnathifera</taxon>
        <taxon>Rotifera</taxon>
        <taxon>Eurotatoria</taxon>
        <taxon>Monogononta</taxon>
        <taxon>Pseudotrocha</taxon>
        <taxon>Ploima</taxon>
        <taxon>Brachionidae</taxon>
        <taxon>Brachionus</taxon>
    </lineage>
</organism>
<sequence>MLLNPSFSFHLPNSQLPTQYDLETIQERCKNLQSPNGVFKALLGSSSLKNVICELSLLNSRSHESL</sequence>
<proteinExistence type="predicted"/>
<dbReference type="AlphaFoldDB" id="A0A3M7QLM7"/>
<protein>
    <submittedName>
        <fullName evidence="1">Uncharacterized protein</fullName>
    </submittedName>
</protein>
<name>A0A3M7QLM7_BRAPC</name>
<dbReference type="EMBL" id="REGN01005708">
    <property type="protein sequence ID" value="RNA12356.1"/>
    <property type="molecule type" value="Genomic_DNA"/>
</dbReference>
<dbReference type="Proteomes" id="UP000276133">
    <property type="component" value="Unassembled WGS sequence"/>
</dbReference>